<evidence type="ECO:0000313" key="2">
    <source>
        <dbReference type="EMBL" id="KAF2420358.1"/>
    </source>
</evidence>
<protein>
    <submittedName>
        <fullName evidence="2">Uncharacterized protein</fullName>
    </submittedName>
</protein>
<gene>
    <name evidence="2" type="ORF">EJ08DRAFT_702515</name>
</gene>
<accession>A0A9P4NGB8</accession>
<sequence length="168" mass="18830">MDSPEASPISSPATHRQGIGLFMDQVEPSSALKSSIHGLIPTTADATTDSKTSDDWFSLQTHLNTMKNNGNYGRGNRKQRASAENWKLEALPPRPRAQGRKPKSIFMDEIEVREFDSSATQTLDSKASLQEYEILAETRPKLIKRKLKERDPRNGSRCYESCLALIHT</sequence>
<reference evidence="2" key="1">
    <citation type="journal article" date="2020" name="Stud. Mycol.">
        <title>101 Dothideomycetes genomes: a test case for predicting lifestyles and emergence of pathogens.</title>
        <authorList>
            <person name="Haridas S."/>
            <person name="Albert R."/>
            <person name="Binder M."/>
            <person name="Bloem J."/>
            <person name="Labutti K."/>
            <person name="Salamov A."/>
            <person name="Andreopoulos B."/>
            <person name="Baker S."/>
            <person name="Barry K."/>
            <person name="Bills G."/>
            <person name="Bluhm B."/>
            <person name="Cannon C."/>
            <person name="Castanera R."/>
            <person name="Culley D."/>
            <person name="Daum C."/>
            <person name="Ezra D."/>
            <person name="Gonzalez J."/>
            <person name="Henrissat B."/>
            <person name="Kuo A."/>
            <person name="Liang C."/>
            <person name="Lipzen A."/>
            <person name="Lutzoni F."/>
            <person name="Magnuson J."/>
            <person name="Mondo S."/>
            <person name="Nolan M."/>
            <person name="Ohm R."/>
            <person name="Pangilinan J."/>
            <person name="Park H.-J."/>
            <person name="Ramirez L."/>
            <person name="Alfaro M."/>
            <person name="Sun H."/>
            <person name="Tritt A."/>
            <person name="Yoshinaga Y."/>
            <person name="Zwiers L.-H."/>
            <person name="Turgeon B."/>
            <person name="Goodwin S."/>
            <person name="Spatafora J."/>
            <person name="Crous P."/>
            <person name="Grigoriev I."/>
        </authorList>
    </citation>
    <scope>NUCLEOTIDE SEQUENCE</scope>
    <source>
        <strain evidence="2">CBS 130266</strain>
    </source>
</reference>
<comment type="caution">
    <text evidence="2">The sequence shown here is derived from an EMBL/GenBank/DDBJ whole genome shotgun (WGS) entry which is preliminary data.</text>
</comment>
<proteinExistence type="predicted"/>
<organism evidence="2 3">
    <name type="scientific">Tothia fuscella</name>
    <dbReference type="NCBI Taxonomy" id="1048955"/>
    <lineage>
        <taxon>Eukaryota</taxon>
        <taxon>Fungi</taxon>
        <taxon>Dikarya</taxon>
        <taxon>Ascomycota</taxon>
        <taxon>Pezizomycotina</taxon>
        <taxon>Dothideomycetes</taxon>
        <taxon>Pleosporomycetidae</taxon>
        <taxon>Venturiales</taxon>
        <taxon>Cylindrosympodiaceae</taxon>
        <taxon>Tothia</taxon>
    </lineage>
</organism>
<name>A0A9P4NGB8_9PEZI</name>
<keyword evidence="3" id="KW-1185">Reference proteome</keyword>
<dbReference type="Proteomes" id="UP000800235">
    <property type="component" value="Unassembled WGS sequence"/>
</dbReference>
<feature type="region of interest" description="Disordered" evidence="1">
    <location>
        <begin position="1"/>
        <end position="26"/>
    </location>
</feature>
<evidence type="ECO:0000313" key="3">
    <source>
        <dbReference type="Proteomes" id="UP000800235"/>
    </source>
</evidence>
<evidence type="ECO:0000256" key="1">
    <source>
        <dbReference type="SAM" id="MobiDB-lite"/>
    </source>
</evidence>
<feature type="region of interest" description="Disordered" evidence="1">
    <location>
        <begin position="65"/>
        <end position="103"/>
    </location>
</feature>
<dbReference type="EMBL" id="MU007110">
    <property type="protein sequence ID" value="KAF2420358.1"/>
    <property type="molecule type" value="Genomic_DNA"/>
</dbReference>
<dbReference type="AlphaFoldDB" id="A0A9P4NGB8"/>